<dbReference type="Gene3D" id="3.10.350.10">
    <property type="entry name" value="LysM domain"/>
    <property type="match status" value="3"/>
</dbReference>
<dbReference type="InterPro" id="IPR018392">
    <property type="entry name" value="LysM"/>
</dbReference>
<dbReference type="Proteomes" id="UP000241426">
    <property type="component" value="Unassembled WGS sequence"/>
</dbReference>
<evidence type="ECO:0000256" key="1">
    <source>
        <dbReference type="ARBA" id="ARBA00007734"/>
    </source>
</evidence>
<evidence type="ECO:0000313" key="3">
    <source>
        <dbReference type="EMBL" id="PSU89013.1"/>
    </source>
</evidence>
<name>A0A2T3KAJ7_9GAMM</name>
<dbReference type="InterPro" id="IPR008258">
    <property type="entry name" value="Transglycosylase_SLT_dom_1"/>
</dbReference>
<dbReference type="GO" id="GO:0008932">
    <property type="term" value="F:lytic endotransglycosylase activity"/>
    <property type="evidence" value="ECO:0007669"/>
    <property type="project" value="TreeGrafter"/>
</dbReference>
<dbReference type="SUPFAM" id="SSF54106">
    <property type="entry name" value="LysM domain"/>
    <property type="match status" value="3"/>
</dbReference>
<dbReference type="FunFam" id="1.10.530.10:FF:000004">
    <property type="entry name" value="Membrane-bound lytic murein transglycosylase D"/>
    <property type="match status" value="1"/>
</dbReference>
<accession>A0A2T3KAJ7</accession>
<dbReference type="GO" id="GO:0000270">
    <property type="term" value="P:peptidoglycan metabolic process"/>
    <property type="evidence" value="ECO:0007669"/>
    <property type="project" value="InterPro"/>
</dbReference>
<feature type="domain" description="LysM" evidence="2">
    <location>
        <begin position="402"/>
        <end position="446"/>
    </location>
</feature>
<dbReference type="PANTHER" id="PTHR33734">
    <property type="entry name" value="LYSM DOMAIN-CONTAINING GPI-ANCHORED PROTEIN 2"/>
    <property type="match status" value="1"/>
</dbReference>
<dbReference type="RefSeq" id="WP_107290192.1">
    <property type="nucleotide sequence ID" value="NZ_PYNF01000049.1"/>
</dbReference>
<dbReference type="InterPro" id="IPR023346">
    <property type="entry name" value="Lysozyme-like_dom_sf"/>
</dbReference>
<dbReference type="InterPro" id="IPR036779">
    <property type="entry name" value="LysM_dom_sf"/>
</dbReference>
<evidence type="ECO:0000313" key="4">
    <source>
        <dbReference type="Proteomes" id="UP000241426"/>
    </source>
</evidence>
<dbReference type="GO" id="GO:0016020">
    <property type="term" value="C:membrane"/>
    <property type="evidence" value="ECO:0007669"/>
    <property type="project" value="InterPro"/>
</dbReference>
<evidence type="ECO:0000259" key="2">
    <source>
        <dbReference type="PROSITE" id="PS51782"/>
    </source>
</evidence>
<comment type="caution">
    <text evidence="3">The sequence shown here is derived from an EMBL/GenBank/DDBJ whole genome shotgun (WGS) entry which is preliminary data.</text>
</comment>
<dbReference type="SUPFAM" id="SSF53955">
    <property type="entry name" value="Lysozyme-like"/>
    <property type="match status" value="1"/>
</dbReference>
<dbReference type="PROSITE" id="PS00922">
    <property type="entry name" value="TRANSGLYCOSYLASE"/>
    <property type="match status" value="1"/>
</dbReference>
<organism evidence="3 4">
    <name type="scientific">Photobacterium kishitanii</name>
    <dbReference type="NCBI Taxonomy" id="318456"/>
    <lineage>
        <taxon>Bacteria</taxon>
        <taxon>Pseudomonadati</taxon>
        <taxon>Pseudomonadota</taxon>
        <taxon>Gammaproteobacteria</taxon>
        <taxon>Vibrionales</taxon>
        <taxon>Vibrionaceae</taxon>
        <taxon>Photobacterium</taxon>
    </lineage>
</organism>
<dbReference type="CDD" id="cd00118">
    <property type="entry name" value="LysM"/>
    <property type="match status" value="3"/>
</dbReference>
<dbReference type="EMBL" id="PYNF01000049">
    <property type="protein sequence ID" value="PSU89013.1"/>
    <property type="molecule type" value="Genomic_DNA"/>
</dbReference>
<dbReference type="PANTHER" id="PTHR33734:SF22">
    <property type="entry name" value="MEMBRANE-BOUND LYTIC MUREIN TRANSGLYCOSYLASE D"/>
    <property type="match status" value="1"/>
</dbReference>
<dbReference type="Pfam" id="PF01464">
    <property type="entry name" value="SLT"/>
    <property type="match status" value="1"/>
</dbReference>
<dbReference type="Pfam" id="PF01476">
    <property type="entry name" value="LysM"/>
    <property type="match status" value="3"/>
</dbReference>
<feature type="domain" description="LysM" evidence="2">
    <location>
        <begin position="338"/>
        <end position="381"/>
    </location>
</feature>
<protein>
    <submittedName>
        <fullName evidence="3">Lytic transglycosylase</fullName>
    </submittedName>
</protein>
<dbReference type="InterPro" id="IPR000189">
    <property type="entry name" value="Transglyc_AS"/>
</dbReference>
<dbReference type="Gene3D" id="1.10.530.10">
    <property type="match status" value="1"/>
</dbReference>
<dbReference type="PROSITE" id="PS51782">
    <property type="entry name" value="LYSM"/>
    <property type="match status" value="3"/>
</dbReference>
<sequence>MKFKILLASVLVIAGCQTTKETTQVDTNQQNTVVEQPTNTSVVPVAPIVKKPLPVVVKLTPQQQQDVWDRIAMQIKTKIPNNKRVQYYRNWYLDNPRNLEIIAQRAQPFLYYITEQVEKRGMPLELALLPIVESSFDPHAYSSMAAAGLWQIIPDTGRRFGLKQNSWYDGRRDVVKSTTAALNLLEYLNNKFDGNWQQALAAYNTGEGRVFSAIRKNRAAGKPTDYWALDLPKETSSYVPKLYAVADIIMHPKKYGFHLAPISNKPVIEIVKPGVQMDLTIAAKFAGISISELKDLNPAYRRGVTAPNGLNQLLLPIDKVKRFKRELAQNRNASMVTHHHRVKAGESLGLIAERYHSSIKAIKKINKLKTTNLRIGQSLTIPTSPISLVNRQHRAAIKVEAQHYVVQSGDSLWSIARNHKTSITKLKQLNRLSKNAVLQKGQRLKVSTTAVAKKTTAGRKTISYTIRSGDSLSVIAQRYDVSVAEIKKWNNLANSKYIKQGQQLKLIIDNRKVKA</sequence>
<gene>
    <name evidence="3" type="ORF">C9J27_24965</name>
</gene>
<feature type="domain" description="LysM" evidence="2">
    <location>
        <begin position="462"/>
        <end position="506"/>
    </location>
</feature>
<dbReference type="AlphaFoldDB" id="A0A2T3KAJ7"/>
<proteinExistence type="inferred from homology"/>
<comment type="similarity">
    <text evidence="1">Belongs to the transglycosylase Slt family.</text>
</comment>
<dbReference type="PROSITE" id="PS51257">
    <property type="entry name" value="PROKAR_LIPOPROTEIN"/>
    <property type="match status" value="1"/>
</dbReference>
<dbReference type="SMART" id="SM00257">
    <property type="entry name" value="LysM"/>
    <property type="match status" value="3"/>
</dbReference>
<dbReference type="CDD" id="cd16894">
    <property type="entry name" value="MltD-like"/>
    <property type="match status" value="1"/>
</dbReference>
<reference evidence="3 4" key="1">
    <citation type="submission" date="2018-01" db="EMBL/GenBank/DDBJ databases">
        <title>Whole genome sequencing of Histamine producing bacteria.</title>
        <authorList>
            <person name="Butler K."/>
        </authorList>
    </citation>
    <scope>NUCLEOTIDE SEQUENCE [LARGE SCALE GENOMIC DNA]</scope>
    <source>
        <strain evidence="3 4">FS-7.2</strain>
    </source>
</reference>